<evidence type="ECO:0000313" key="2">
    <source>
        <dbReference type="Proteomes" id="UP001066276"/>
    </source>
</evidence>
<reference evidence="1" key="1">
    <citation type="journal article" date="2022" name="bioRxiv">
        <title>Sequencing and chromosome-scale assembly of the giantPleurodeles waltlgenome.</title>
        <authorList>
            <person name="Brown T."/>
            <person name="Elewa A."/>
            <person name="Iarovenko S."/>
            <person name="Subramanian E."/>
            <person name="Araus A.J."/>
            <person name="Petzold A."/>
            <person name="Susuki M."/>
            <person name="Suzuki K.-i.T."/>
            <person name="Hayashi T."/>
            <person name="Toyoda A."/>
            <person name="Oliveira C."/>
            <person name="Osipova E."/>
            <person name="Leigh N.D."/>
            <person name="Simon A."/>
            <person name="Yun M.H."/>
        </authorList>
    </citation>
    <scope>NUCLEOTIDE SEQUENCE</scope>
    <source>
        <strain evidence="1">20211129_DDA</strain>
        <tissue evidence="1">Liver</tissue>
    </source>
</reference>
<accession>A0AAV7U9W3</accession>
<name>A0AAV7U9W3_PLEWA</name>
<keyword evidence="2" id="KW-1185">Reference proteome</keyword>
<protein>
    <submittedName>
        <fullName evidence="1">Uncharacterized protein</fullName>
    </submittedName>
</protein>
<gene>
    <name evidence="1" type="ORF">NDU88_001596</name>
</gene>
<proteinExistence type="predicted"/>
<organism evidence="1 2">
    <name type="scientific">Pleurodeles waltl</name>
    <name type="common">Iberian ribbed newt</name>
    <dbReference type="NCBI Taxonomy" id="8319"/>
    <lineage>
        <taxon>Eukaryota</taxon>
        <taxon>Metazoa</taxon>
        <taxon>Chordata</taxon>
        <taxon>Craniata</taxon>
        <taxon>Vertebrata</taxon>
        <taxon>Euteleostomi</taxon>
        <taxon>Amphibia</taxon>
        <taxon>Batrachia</taxon>
        <taxon>Caudata</taxon>
        <taxon>Salamandroidea</taxon>
        <taxon>Salamandridae</taxon>
        <taxon>Pleurodelinae</taxon>
        <taxon>Pleurodeles</taxon>
    </lineage>
</organism>
<sequence length="114" mass="12979">MLKQRRWILNGLKVEESPTYTYMGFNPDSRGSFSARKKTILAKAEALNFAFNNLRKHLWGHNLKALLRATKAKLSPTLVYGGEIMLRTEAAILEKPVLRTYKCVFQLPRLASAV</sequence>
<evidence type="ECO:0000313" key="1">
    <source>
        <dbReference type="EMBL" id="KAJ1184794.1"/>
    </source>
</evidence>
<dbReference type="Proteomes" id="UP001066276">
    <property type="component" value="Chromosome 3_1"/>
</dbReference>
<comment type="caution">
    <text evidence="1">The sequence shown here is derived from an EMBL/GenBank/DDBJ whole genome shotgun (WGS) entry which is preliminary data.</text>
</comment>
<dbReference type="EMBL" id="JANPWB010000005">
    <property type="protein sequence ID" value="KAJ1184794.1"/>
    <property type="molecule type" value="Genomic_DNA"/>
</dbReference>
<dbReference type="AlphaFoldDB" id="A0AAV7U9W3"/>